<name>A0ABY7DH85_MYAAR</name>
<feature type="repeat" description="WD" evidence="3">
    <location>
        <begin position="1582"/>
        <end position="1617"/>
    </location>
</feature>
<evidence type="ECO:0000256" key="2">
    <source>
        <dbReference type="ARBA" id="ARBA00022737"/>
    </source>
</evidence>
<organism evidence="6 7">
    <name type="scientific">Mya arenaria</name>
    <name type="common">Soft-shell clam</name>
    <dbReference type="NCBI Taxonomy" id="6604"/>
    <lineage>
        <taxon>Eukaryota</taxon>
        <taxon>Metazoa</taxon>
        <taxon>Spiralia</taxon>
        <taxon>Lophotrochozoa</taxon>
        <taxon>Mollusca</taxon>
        <taxon>Bivalvia</taxon>
        <taxon>Autobranchia</taxon>
        <taxon>Heteroconchia</taxon>
        <taxon>Euheterodonta</taxon>
        <taxon>Imparidentia</taxon>
        <taxon>Neoheterodontei</taxon>
        <taxon>Myida</taxon>
        <taxon>Myoidea</taxon>
        <taxon>Myidae</taxon>
        <taxon>Mya</taxon>
    </lineage>
</organism>
<feature type="region of interest" description="Disordered" evidence="4">
    <location>
        <begin position="1"/>
        <end position="46"/>
    </location>
</feature>
<dbReference type="EMBL" id="CP111013">
    <property type="protein sequence ID" value="WAQ96293.1"/>
    <property type="molecule type" value="Genomic_DNA"/>
</dbReference>
<dbReference type="PROSITE" id="PS50082">
    <property type="entry name" value="WD_REPEATS_2"/>
    <property type="match status" value="2"/>
</dbReference>
<dbReference type="InterPro" id="IPR057588">
    <property type="entry name" value="NWD1/2-like_WH"/>
</dbReference>
<feature type="domain" description="NWD1/2-like winged helix-turn-helix" evidence="5">
    <location>
        <begin position="597"/>
        <end position="713"/>
    </location>
</feature>
<dbReference type="PANTHER" id="PTHR19871">
    <property type="entry name" value="BETA TRANSDUCIN-RELATED PROTEIN"/>
    <property type="match status" value="1"/>
</dbReference>
<evidence type="ECO:0000313" key="6">
    <source>
        <dbReference type="EMBL" id="WAQ96293.1"/>
    </source>
</evidence>
<dbReference type="InterPro" id="IPR011047">
    <property type="entry name" value="Quinoprotein_ADH-like_sf"/>
</dbReference>
<dbReference type="InterPro" id="IPR052752">
    <property type="entry name" value="NACHT-WD_repeat"/>
</dbReference>
<evidence type="ECO:0000256" key="4">
    <source>
        <dbReference type="SAM" id="MobiDB-lite"/>
    </source>
</evidence>
<dbReference type="PROSITE" id="PS50294">
    <property type="entry name" value="WD_REPEATS_REGION"/>
    <property type="match status" value="1"/>
</dbReference>
<dbReference type="Gene3D" id="2.130.10.10">
    <property type="entry name" value="YVTN repeat-like/Quinoprotein amine dehydrogenase"/>
    <property type="match status" value="2"/>
</dbReference>
<keyword evidence="1 3" id="KW-0853">WD repeat</keyword>
<evidence type="ECO:0000256" key="1">
    <source>
        <dbReference type="ARBA" id="ARBA00022574"/>
    </source>
</evidence>
<proteinExistence type="predicted"/>
<keyword evidence="7" id="KW-1185">Reference proteome</keyword>
<dbReference type="InterPro" id="IPR015943">
    <property type="entry name" value="WD40/YVTN_repeat-like_dom_sf"/>
</dbReference>
<keyword evidence="2" id="KW-0677">Repeat</keyword>
<dbReference type="InterPro" id="IPR019775">
    <property type="entry name" value="WD40_repeat_CS"/>
</dbReference>
<dbReference type="SUPFAM" id="SSF50998">
    <property type="entry name" value="Quinoprotein alcohol dehydrogenase-like"/>
    <property type="match status" value="1"/>
</dbReference>
<dbReference type="PROSITE" id="PS00678">
    <property type="entry name" value="WD_REPEATS_1"/>
    <property type="match status" value="1"/>
</dbReference>
<dbReference type="Proteomes" id="UP001164746">
    <property type="component" value="Chromosome 2"/>
</dbReference>
<accession>A0ABY7DH85</accession>
<protein>
    <submittedName>
        <fullName evidence="6">NWD1-like protein</fullName>
    </submittedName>
</protein>
<dbReference type="InterPro" id="IPR001680">
    <property type="entry name" value="WD40_rpt"/>
</dbReference>
<dbReference type="SMART" id="SM00320">
    <property type="entry name" value="WD40"/>
    <property type="match status" value="4"/>
</dbReference>
<feature type="repeat" description="WD" evidence="3">
    <location>
        <begin position="1281"/>
        <end position="1322"/>
    </location>
</feature>
<feature type="compositionally biased region" description="Polar residues" evidence="4">
    <location>
        <begin position="35"/>
        <end position="44"/>
    </location>
</feature>
<dbReference type="PANTHER" id="PTHR19871:SF14">
    <property type="entry name" value="DUF4062 DOMAIN-CONTAINING PROTEIN"/>
    <property type="match status" value="1"/>
</dbReference>
<evidence type="ECO:0000259" key="5">
    <source>
        <dbReference type="Pfam" id="PF25469"/>
    </source>
</evidence>
<dbReference type="Pfam" id="PF25469">
    <property type="entry name" value="WHD_NWD1"/>
    <property type="match status" value="1"/>
</dbReference>
<evidence type="ECO:0000313" key="7">
    <source>
        <dbReference type="Proteomes" id="UP001164746"/>
    </source>
</evidence>
<dbReference type="Pfam" id="PF00400">
    <property type="entry name" value="WD40"/>
    <property type="match status" value="2"/>
</dbReference>
<sequence length="1660" mass="189792">MSARQEQATPTNTKKPPPKRASSFQGIPEKLRVQGATTKQSTKTKGTRYAVPKKETFARKDMRAERNTLAREVYPYLRDHCAQKGMDFQVVDMRWGITEESQNDHSVEKICLQEVDNCQKSSLGVNFVVLSGDRYGFRPIPTEMDVKLFECLRFEATKLKLKDQELLDTWYLKDENAVPSLSKFTFFGDFSPGCDELRKKDTTAWYETYGQLQVVLRKAATEAHKDGKITAQEKEQFFISVTECEIQDGILKASDVDSHCLVYKRYFKGLDDTTAGDKNASRYMDVQTTDKGVFIDDEVKYYRKLLFDQKIKGKLQKENIKSYTIRWNQQGVCPTVEEHELYLAEFCQNFTKDCMRLIDIAHEKRQPLINARNYYTDYYEIVHHLKFCKKKCESFCGQQGGKSHTRLIRFLGTTPNTQNVFDVLFSVLGQVADHCDMIIPPINYKTMAKLQRYAPRHLRQVGKAAKEPVVILLDSIDQMDGNYDSYSMKWLPMALPSNVKIIISTLPKEHGILTNLKQLLPDSKCYIEVPMVSETTGKDIINMYLEKQHRQITETQMSMLLSVFKGSPKPLFLKIIVDEARLWNSFTTMSDISLPTTVKEAINKMFEKLETKFGQTLVSHALGYITVGLSGITEFEIEDVLSCDDAVLNVVYKFHDPPVPGIVRIPPVLWARIRYDIKEYLVERLSHGRTTLNWYHRQFIETARERYTTNDKDAELHRNLADIFLQENGLQRSIRLTNRNNLVMENADRQVTPQPFTSENRRKLACLPYHVSRASRLLGSQFVKQKILCNFKFLSTRIGAFSVSTVLQDLQGFLDKQPDREVEHLKAFINVCKNNIALSVSFAFYIVSALNPASYEECLLMLVDDAREHLQNQKRPSLIPRFPCMAMRNDTSDAVISSMSGITKIENHSQNALLLKTHKEKEEDEDRSTYEVFYTDTQESVPVELKKDIVRSKIHMNGDLLYYLTDNSVVCNFRGNETDEYMFNLLIPNWGNNKENPKEFAYNQETKHGAIVFDSCIVLVDLSNMSFVQKFIPKNPLARFVTCYVLNDEKIVALGIIANSNEDDDRVPTNSSFICSFDLDKDGPVAMYETDKRFDLETKSLSNFDQTLAIATKGCGCLQGQEREDDGKTTDPRSSELLLFQLRDLCLVNTFGKYGNAICIHGDQSKAAFVVLNTEGTVYLVTQAYDRKVRLPYPILDVAVLWERDIWLLVTRGGDITLYNPSENKKLGSFKAYTVQVKDIEILDRTCITLGSNMELKAWSVDALLELIRESDEKSVAADATLLQQDNVTAMAVSLDEKLLFTCKEDSSLRIWNNESLTTKQMINVGIVGNILHPLPNCIIVHDTTQGKLKVFDFFGNLIFKPPDSMVNIMFSSLNSTNLKLYAISAQQKGREQIDEIDIEKMQHVRSTRLQQKLTYESIDFKLSERDRYLIIRSRISENEFESIKAMLKKGGLQEQPFRHKYHAVDLDTGNGTLIPCCRRLSKIPFLGNEYLSIGPSTVFVSTRQWVCFWDIPIGKCGQRHCRETKEPMFYRPTWCGEKCEGWNSVLELDSLRSCIAVGSEDGYMMVYNVTTGIPPKKIKPATKHSAKVVKIAISPDGRWIASACANNILKLWDFETVTECFSTALDATVREMIFNKNGTKLTLFTGDDSTRVMVFDVHG</sequence>
<gene>
    <name evidence="6" type="ORF">MAR_028983</name>
</gene>
<reference evidence="6" key="1">
    <citation type="submission" date="2022-11" db="EMBL/GenBank/DDBJ databases">
        <title>Centuries of genome instability and evolution in soft-shell clam transmissible cancer (bioRxiv).</title>
        <authorList>
            <person name="Hart S.F.M."/>
            <person name="Yonemitsu M.A."/>
            <person name="Giersch R.M."/>
            <person name="Beal B.F."/>
            <person name="Arriagada G."/>
            <person name="Davis B.W."/>
            <person name="Ostrander E.A."/>
            <person name="Goff S.P."/>
            <person name="Metzger M.J."/>
        </authorList>
    </citation>
    <scope>NUCLEOTIDE SEQUENCE</scope>
    <source>
        <strain evidence="6">MELC-2E11</strain>
        <tissue evidence="6">Siphon/mantle</tissue>
    </source>
</reference>
<evidence type="ECO:0000256" key="3">
    <source>
        <dbReference type="PROSITE-ProRule" id="PRU00221"/>
    </source>
</evidence>